<evidence type="ECO:0000256" key="1">
    <source>
        <dbReference type="SAM" id="Coils"/>
    </source>
</evidence>
<keyword evidence="1" id="KW-0175">Coiled coil</keyword>
<proteinExistence type="predicted"/>
<evidence type="ECO:0000313" key="3">
    <source>
        <dbReference type="EMBL" id="CAC5412864.1"/>
    </source>
</evidence>
<evidence type="ECO:0000256" key="2">
    <source>
        <dbReference type="SAM" id="MobiDB-lite"/>
    </source>
</evidence>
<accession>A0A6J8DWA6</accession>
<sequence length="197" mass="23061">MEQHSKRKPNWTVAELDALSKGVAENINMLKGKFLHQLPMTLKTDVGQTYKPRGLLSRYSERPKSMENLSLAEFASSYESYIYLHFTSNISMVIYLKHNKKKMMTSQTMKTPHKLLATGNGVKDPFALRYTQKNEELRKENIELRSENKQLMVRNKDLDRKNKGLEKKLRFGRKFKKKTANMARQNESRNESAQWSD</sequence>
<dbReference type="OrthoDB" id="10616038at2759"/>
<name>A0A6J8DWA6_MYTCO</name>
<keyword evidence="4" id="KW-1185">Reference proteome</keyword>
<gene>
    <name evidence="3" type="ORF">MCOR_45836</name>
</gene>
<dbReference type="Proteomes" id="UP000507470">
    <property type="component" value="Unassembled WGS sequence"/>
</dbReference>
<protein>
    <submittedName>
        <fullName evidence="3">Uncharacterized protein</fullName>
    </submittedName>
</protein>
<evidence type="ECO:0000313" key="4">
    <source>
        <dbReference type="Proteomes" id="UP000507470"/>
    </source>
</evidence>
<reference evidence="3 4" key="1">
    <citation type="submission" date="2020-06" db="EMBL/GenBank/DDBJ databases">
        <authorList>
            <person name="Li R."/>
            <person name="Bekaert M."/>
        </authorList>
    </citation>
    <scope>NUCLEOTIDE SEQUENCE [LARGE SCALE GENOMIC DNA]</scope>
    <source>
        <strain evidence="4">wild</strain>
    </source>
</reference>
<organism evidence="3 4">
    <name type="scientific">Mytilus coruscus</name>
    <name type="common">Sea mussel</name>
    <dbReference type="NCBI Taxonomy" id="42192"/>
    <lineage>
        <taxon>Eukaryota</taxon>
        <taxon>Metazoa</taxon>
        <taxon>Spiralia</taxon>
        <taxon>Lophotrochozoa</taxon>
        <taxon>Mollusca</taxon>
        <taxon>Bivalvia</taxon>
        <taxon>Autobranchia</taxon>
        <taxon>Pteriomorphia</taxon>
        <taxon>Mytilida</taxon>
        <taxon>Mytiloidea</taxon>
        <taxon>Mytilidae</taxon>
        <taxon>Mytilinae</taxon>
        <taxon>Mytilus</taxon>
    </lineage>
</organism>
<feature type="region of interest" description="Disordered" evidence="2">
    <location>
        <begin position="176"/>
        <end position="197"/>
    </location>
</feature>
<feature type="coiled-coil region" evidence="1">
    <location>
        <begin position="127"/>
        <end position="168"/>
    </location>
</feature>
<dbReference type="AlphaFoldDB" id="A0A6J8DWA6"/>
<dbReference type="EMBL" id="CACVKT020008111">
    <property type="protein sequence ID" value="CAC5412864.1"/>
    <property type="molecule type" value="Genomic_DNA"/>
</dbReference>